<comment type="caution">
    <text evidence="1">The sequence shown here is derived from an EMBL/GenBank/DDBJ whole genome shotgun (WGS) entry which is preliminary data.</text>
</comment>
<dbReference type="EMBL" id="BART01015770">
    <property type="protein sequence ID" value="GAG88476.1"/>
    <property type="molecule type" value="Genomic_DNA"/>
</dbReference>
<proteinExistence type="predicted"/>
<protein>
    <submittedName>
        <fullName evidence="1">Uncharacterized protein</fullName>
    </submittedName>
</protein>
<organism evidence="1">
    <name type="scientific">marine sediment metagenome</name>
    <dbReference type="NCBI Taxonomy" id="412755"/>
    <lineage>
        <taxon>unclassified sequences</taxon>
        <taxon>metagenomes</taxon>
        <taxon>ecological metagenomes</taxon>
    </lineage>
</organism>
<name>X1CWD4_9ZZZZ</name>
<sequence>MNNKTKVVIKPQKSLITSSVTLHYNFDNVFDNKLDNKLQVTKVMTSGNQTLSKLLSRYYQNTPLGIFSLSSSYTIYNSVDDNKPDNKTTYLLVTA</sequence>
<gene>
    <name evidence="1" type="ORF">S01H4_30533</name>
</gene>
<reference evidence="1" key="1">
    <citation type="journal article" date="2014" name="Front. Microbiol.">
        <title>High frequency of phylogenetically diverse reductive dehalogenase-homologous genes in deep subseafloor sedimentary metagenomes.</title>
        <authorList>
            <person name="Kawai M."/>
            <person name="Futagami T."/>
            <person name="Toyoda A."/>
            <person name="Takaki Y."/>
            <person name="Nishi S."/>
            <person name="Hori S."/>
            <person name="Arai W."/>
            <person name="Tsubouchi T."/>
            <person name="Morono Y."/>
            <person name="Uchiyama I."/>
            <person name="Ito T."/>
            <person name="Fujiyama A."/>
            <person name="Inagaki F."/>
            <person name="Takami H."/>
        </authorList>
    </citation>
    <scope>NUCLEOTIDE SEQUENCE</scope>
    <source>
        <strain evidence="1">Expedition CK06-06</strain>
    </source>
</reference>
<evidence type="ECO:0000313" key="1">
    <source>
        <dbReference type="EMBL" id="GAG88476.1"/>
    </source>
</evidence>
<dbReference type="AlphaFoldDB" id="X1CWD4"/>
<accession>X1CWD4</accession>